<dbReference type="GO" id="GO:0006446">
    <property type="term" value="P:regulation of translational initiation"/>
    <property type="evidence" value="ECO:0007669"/>
    <property type="project" value="TreeGrafter"/>
</dbReference>
<comment type="similarity">
    <text evidence="2">Belongs to the IMPACT family.</text>
</comment>
<evidence type="ECO:0000256" key="3">
    <source>
        <dbReference type="ARBA" id="ARBA00022490"/>
    </source>
</evidence>
<dbReference type="Pfam" id="PF01205">
    <property type="entry name" value="Impact_N"/>
    <property type="match status" value="1"/>
</dbReference>
<keyword evidence="5" id="KW-0810">Translation regulation</keyword>
<evidence type="ECO:0000256" key="6">
    <source>
        <dbReference type="ARBA" id="ARBA00023016"/>
    </source>
</evidence>
<dbReference type="AlphaFoldDB" id="A0A151ZHR1"/>
<dbReference type="SMART" id="SM00591">
    <property type="entry name" value="RWD"/>
    <property type="match status" value="1"/>
</dbReference>
<dbReference type="PANTHER" id="PTHR16301">
    <property type="entry name" value="IMPACT-RELATED"/>
    <property type="match status" value="1"/>
</dbReference>
<sequence length="312" mass="36006">MSNREQQENEILAISAIYQSNFKEVAKGSETSYQVQITPSLIEDRNDSNWFLKQMDIEGGYDIYFDFSYPSNYPESELPIINLRSSWLTDNDKPIIYSHLESFYQPNETVIFQMIGWIQENSVNVLNQHYKEKSQTNSYHKLRELKRQLNTSKEEGGGGSLSVSAIPKDDKPPPTIYSSKVVTDKKSKFQAHLAVVHSKEEVDSVLEHLLRSKKINDATHNMYAYRFLSSDGQLNEYYNDDGEAGAGDKMLFTLEKNQCEEILVVVSRWFGGILLGGMRYHWITHVTKEMVNFYKSNDLTPNNCMIDIYKSK</sequence>
<dbReference type="InterPro" id="IPR001498">
    <property type="entry name" value="Impact_N"/>
</dbReference>
<dbReference type="SUPFAM" id="SSF54495">
    <property type="entry name" value="UBC-like"/>
    <property type="match status" value="1"/>
</dbReference>
<evidence type="ECO:0000256" key="5">
    <source>
        <dbReference type="ARBA" id="ARBA00022845"/>
    </source>
</evidence>
<accession>A0A151ZHR1</accession>
<keyword evidence="10" id="KW-1185">Reference proteome</keyword>
<dbReference type="Proteomes" id="UP000076078">
    <property type="component" value="Unassembled WGS sequence"/>
</dbReference>
<dbReference type="Gene3D" id="3.30.230.30">
    <property type="entry name" value="Impact, N-terminal domain"/>
    <property type="match status" value="1"/>
</dbReference>
<evidence type="ECO:0000313" key="10">
    <source>
        <dbReference type="Proteomes" id="UP000076078"/>
    </source>
</evidence>
<dbReference type="InterPro" id="IPR036956">
    <property type="entry name" value="Impact_N_sf"/>
</dbReference>
<dbReference type="OrthoDB" id="69641at2759"/>
<evidence type="ECO:0000256" key="4">
    <source>
        <dbReference type="ARBA" id="ARBA00022491"/>
    </source>
</evidence>
<protein>
    <recommendedName>
        <fullName evidence="8">RWD domain-containing protein</fullName>
    </recommendedName>
</protein>
<dbReference type="InParanoid" id="A0A151ZHR1"/>
<keyword evidence="6" id="KW-0346">Stress response</keyword>
<dbReference type="OMA" id="FRHICNL"/>
<dbReference type="PANTHER" id="PTHR16301:SF25">
    <property type="entry name" value="PROTEIN IMPACT"/>
    <property type="match status" value="1"/>
</dbReference>
<feature type="region of interest" description="Disordered" evidence="7">
    <location>
        <begin position="150"/>
        <end position="176"/>
    </location>
</feature>
<dbReference type="GO" id="GO:0005737">
    <property type="term" value="C:cytoplasm"/>
    <property type="evidence" value="ECO:0007669"/>
    <property type="project" value="UniProtKB-SubCell"/>
</dbReference>
<dbReference type="Gene3D" id="3.10.110.10">
    <property type="entry name" value="Ubiquitin Conjugating Enzyme"/>
    <property type="match status" value="1"/>
</dbReference>
<dbReference type="InterPro" id="IPR016135">
    <property type="entry name" value="UBQ-conjugating_enzyme/RWD"/>
</dbReference>
<dbReference type="GO" id="GO:0140469">
    <property type="term" value="P:GCN2-mediated signaling"/>
    <property type="evidence" value="ECO:0007669"/>
    <property type="project" value="TreeGrafter"/>
</dbReference>
<feature type="domain" description="RWD" evidence="8">
    <location>
        <begin position="9"/>
        <end position="125"/>
    </location>
</feature>
<dbReference type="PROSITE" id="PS50908">
    <property type="entry name" value="RWD"/>
    <property type="match status" value="1"/>
</dbReference>
<evidence type="ECO:0000313" key="9">
    <source>
        <dbReference type="EMBL" id="KYQ93410.1"/>
    </source>
</evidence>
<reference evidence="9 10" key="1">
    <citation type="submission" date="2015-12" db="EMBL/GenBank/DDBJ databases">
        <title>Dictyostelia acquired genes for synthesis and detection of signals that induce cell-type specialization by lateral gene transfer from prokaryotes.</title>
        <authorList>
            <person name="Gloeckner G."/>
            <person name="Schaap P."/>
        </authorList>
    </citation>
    <scope>NUCLEOTIDE SEQUENCE [LARGE SCALE GENOMIC DNA]</scope>
    <source>
        <strain evidence="9 10">TK</strain>
    </source>
</reference>
<organism evidence="9 10">
    <name type="scientific">Tieghemostelium lacteum</name>
    <name type="common">Slime mold</name>
    <name type="synonym">Dictyostelium lacteum</name>
    <dbReference type="NCBI Taxonomy" id="361077"/>
    <lineage>
        <taxon>Eukaryota</taxon>
        <taxon>Amoebozoa</taxon>
        <taxon>Evosea</taxon>
        <taxon>Eumycetozoa</taxon>
        <taxon>Dictyostelia</taxon>
        <taxon>Dictyosteliales</taxon>
        <taxon>Raperosteliaceae</taxon>
        <taxon>Tieghemostelium</taxon>
    </lineage>
</organism>
<keyword evidence="3" id="KW-0963">Cytoplasm</keyword>
<dbReference type="CDD" id="cd23820">
    <property type="entry name" value="RWD_RNF14"/>
    <property type="match status" value="1"/>
</dbReference>
<dbReference type="InterPro" id="IPR023582">
    <property type="entry name" value="Impact"/>
</dbReference>
<keyword evidence="4" id="KW-0678">Repressor</keyword>
<dbReference type="InterPro" id="IPR006575">
    <property type="entry name" value="RWD_dom"/>
</dbReference>
<proteinExistence type="inferred from homology"/>
<evidence type="ECO:0000256" key="1">
    <source>
        <dbReference type="ARBA" id="ARBA00004496"/>
    </source>
</evidence>
<evidence type="ECO:0000259" key="8">
    <source>
        <dbReference type="PROSITE" id="PS50908"/>
    </source>
</evidence>
<dbReference type="InterPro" id="IPR020568">
    <property type="entry name" value="Ribosomal_Su5_D2-typ_SF"/>
</dbReference>
<dbReference type="EMBL" id="LODT01000028">
    <property type="protein sequence ID" value="KYQ93410.1"/>
    <property type="molecule type" value="Genomic_DNA"/>
</dbReference>
<comment type="caution">
    <text evidence="9">The sequence shown here is derived from an EMBL/GenBank/DDBJ whole genome shotgun (WGS) entry which is preliminary data.</text>
</comment>
<dbReference type="Pfam" id="PF05773">
    <property type="entry name" value="RWD"/>
    <property type="match status" value="1"/>
</dbReference>
<comment type="subcellular location">
    <subcellularLocation>
        <location evidence="1">Cytoplasm</location>
    </subcellularLocation>
</comment>
<evidence type="ECO:0000256" key="2">
    <source>
        <dbReference type="ARBA" id="ARBA00007665"/>
    </source>
</evidence>
<dbReference type="FunCoup" id="A0A151ZHR1">
    <property type="interactions" value="66"/>
</dbReference>
<name>A0A151ZHR1_TIELA</name>
<gene>
    <name evidence="9" type="ORF">DLAC_06097</name>
</gene>
<evidence type="ECO:0000256" key="7">
    <source>
        <dbReference type="SAM" id="MobiDB-lite"/>
    </source>
</evidence>
<dbReference type="STRING" id="361077.A0A151ZHR1"/>
<dbReference type="SUPFAM" id="SSF54211">
    <property type="entry name" value="Ribosomal protein S5 domain 2-like"/>
    <property type="match status" value="1"/>
</dbReference>